<sequence>MLLAYIDEFGHIGPYISSNHQKFKDHPVFGYAGFIIPAHNVRPMGAFFESLKTNLLAPEIKASGKHPRRWEKKGASLLTGRNMEKYGHEISPALKRLFKKLYRLQGKIVFVGQIKPIGSKAETGESTTDRSNHVLRQIITEIADYADSLGEDVLIFLDSVDTKTREESLSACASFIYASSSTQSVKRVLEAPMQLESHLYGTTQFADWICALLGRATHFHFVEDSEFIWAPRLLKEVTECDVKGRPVTRYSRIQHYQGNKRKKRPIGISSIQQGKKFLDSQPREQKSEKMTHRVGQEFPELKDFYRTLQRGSSG</sequence>
<evidence type="ECO:0000313" key="3">
    <source>
        <dbReference type="Proteomes" id="UP000297951"/>
    </source>
</evidence>
<name>A0A4Y9F6U0_9MICC</name>
<gene>
    <name evidence="2" type="ORF">E4U03_00595</name>
</gene>
<dbReference type="Pfam" id="PF12686">
    <property type="entry name" value="DUF3800"/>
    <property type="match status" value="1"/>
</dbReference>
<proteinExistence type="predicted"/>
<feature type="region of interest" description="Disordered" evidence="1">
    <location>
        <begin position="273"/>
        <end position="295"/>
    </location>
</feature>
<organism evidence="2 3">
    <name type="scientific">Rothia nasimurium</name>
    <dbReference type="NCBI Taxonomy" id="85336"/>
    <lineage>
        <taxon>Bacteria</taxon>
        <taxon>Bacillati</taxon>
        <taxon>Actinomycetota</taxon>
        <taxon>Actinomycetes</taxon>
        <taxon>Micrococcales</taxon>
        <taxon>Micrococcaceae</taxon>
        <taxon>Rothia</taxon>
    </lineage>
</organism>
<dbReference type="InterPro" id="IPR024524">
    <property type="entry name" value="DUF3800"/>
</dbReference>
<dbReference type="RefSeq" id="WP_135011059.1">
    <property type="nucleotide sequence ID" value="NZ_JADGLK010000001.1"/>
</dbReference>
<evidence type="ECO:0000313" key="2">
    <source>
        <dbReference type="EMBL" id="TFU24441.1"/>
    </source>
</evidence>
<evidence type="ECO:0000256" key="1">
    <source>
        <dbReference type="SAM" id="MobiDB-lite"/>
    </source>
</evidence>
<comment type="caution">
    <text evidence="2">The sequence shown here is derived from an EMBL/GenBank/DDBJ whole genome shotgun (WGS) entry which is preliminary data.</text>
</comment>
<reference evidence="2 3" key="1">
    <citation type="submission" date="2019-03" db="EMBL/GenBank/DDBJ databases">
        <title>Diversity of the mouse oral microbiome.</title>
        <authorList>
            <person name="Joseph S."/>
            <person name="Aduse-Opoku J."/>
            <person name="Curtis M."/>
            <person name="Wade W."/>
            <person name="Hashim A."/>
        </authorList>
    </citation>
    <scope>NUCLEOTIDE SEQUENCE [LARGE SCALE GENOMIC DNA]</scope>
    <source>
        <strain evidence="3">irhom_31</strain>
    </source>
</reference>
<accession>A0A4Y9F6U0</accession>
<dbReference type="Proteomes" id="UP000297951">
    <property type="component" value="Unassembled WGS sequence"/>
</dbReference>
<dbReference type="AlphaFoldDB" id="A0A4Y9F6U0"/>
<dbReference type="OrthoDB" id="4402049at2"/>
<dbReference type="EMBL" id="SPQC01000001">
    <property type="protein sequence ID" value="TFU24441.1"/>
    <property type="molecule type" value="Genomic_DNA"/>
</dbReference>
<protein>
    <submittedName>
        <fullName evidence="2">DUF3800 domain-containing protein</fullName>
    </submittedName>
</protein>
<feature type="compositionally biased region" description="Basic and acidic residues" evidence="1">
    <location>
        <begin position="276"/>
        <end position="295"/>
    </location>
</feature>